<evidence type="ECO:0000256" key="3">
    <source>
        <dbReference type="ARBA" id="ARBA00009400"/>
    </source>
</evidence>
<dbReference type="InterPro" id="IPR037128">
    <property type="entry name" value="Quinolinate_PRibosylTase_N_sf"/>
</dbReference>
<dbReference type="FunFam" id="3.90.1170.20:FF:000001">
    <property type="entry name" value="Nicotinate-nucleotide diphosphorylase (Carboxylating)"/>
    <property type="match status" value="1"/>
</dbReference>
<keyword evidence="7 12" id="KW-0328">Glycosyltransferase</keyword>
<comment type="function">
    <text evidence="1">Involved in the catabolism of quinolinic acid (QA).</text>
</comment>
<feature type="binding site" evidence="13">
    <location>
        <position position="102"/>
    </location>
    <ligand>
        <name>substrate</name>
    </ligand>
</feature>
<dbReference type="STRING" id="1895771.BGO89_05380"/>
<feature type="binding site" evidence="13">
    <location>
        <position position="159"/>
    </location>
    <ligand>
        <name>substrate</name>
    </ligand>
</feature>
<dbReference type="InterPro" id="IPR002638">
    <property type="entry name" value="Quinolinate_PRibosylTrfase_C"/>
</dbReference>
<evidence type="ECO:0000256" key="13">
    <source>
        <dbReference type="PIRSR" id="PIRSR006250-1"/>
    </source>
</evidence>
<feature type="domain" description="Quinolinate phosphoribosyl transferase C-terminal" evidence="14">
    <location>
        <begin position="114"/>
        <end position="282"/>
    </location>
</feature>
<accession>A0A1M3L1B6</accession>
<evidence type="ECO:0000256" key="2">
    <source>
        <dbReference type="ARBA" id="ARBA00004893"/>
    </source>
</evidence>
<evidence type="ECO:0000256" key="5">
    <source>
        <dbReference type="ARBA" id="ARBA00011944"/>
    </source>
</evidence>
<dbReference type="InterPro" id="IPR027277">
    <property type="entry name" value="NadC/ModD"/>
</dbReference>
<protein>
    <recommendedName>
        <fullName evidence="11">Probable nicotinate-nucleotide pyrophosphorylase [carboxylating]</fullName>
        <ecNumber evidence="5">2.4.2.19</ecNumber>
    </recommendedName>
    <alternativeName>
        <fullName evidence="9">Quinolinate phosphoribosyltransferase [decarboxylating]</fullName>
    </alternativeName>
</protein>
<evidence type="ECO:0000256" key="9">
    <source>
        <dbReference type="ARBA" id="ARBA00033102"/>
    </source>
</evidence>
<evidence type="ECO:0000313" key="17">
    <source>
        <dbReference type="Proteomes" id="UP000184233"/>
    </source>
</evidence>
<feature type="binding site" evidence="13">
    <location>
        <position position="201"/>
    </location>
    <ligand>
        <name>substrate</name>
    </ligand>
</feature>
<evidence type="ECO:0000256" key="1">
    <source>
        <dbReference type="ARBA" id="ARBA00003237"/>
    </source>
</evidence>
<comment type="similarity">
    <text evidence="3 12">Belongs to the NadC/ModD family.</text>
</comment>
<dbReference type="GO" id="GO:0009435">
    <property type="term" value="P:NAD+ biosynthetic process"/>
    <property type="evidence" value="ECO:0007669"/>
    <property type="project" value="UniProtKB-UniPathway"/>
</dbReference>
<dbReference type="Pfam" id="PF01729">
    <property type="entry name" value="QRPTase_C"/>
    <property type="match status" value="1"/>
</dbReference>
<dbReference type="SUPFAM" id="SSF51690">
    <property type="entry name" value="Nicotinate/Quinolinate PRTase C-terminal domain-like"/>
    <property type="match status" value="1"/>
</dbReference>
<dbReference type="InterPro" id="IPR036068">
    <property type="entry name" value="Nicotinate_pribotase-like_C"/>
</dbReference>
<sequence>MLLNLLHDASILRLIQIAIQEDVGPGDITTETIIPRDNTASARFLMKQDGIICGLPLVPLIFREFSPDVSIDMKVREGDHVPSGTVLATVEGPAFALLAGERTALNFIQRMSGVATKSWEYVQAIAGTHARVLDTRKTIPGWRLLDKYATSVGGAMNHRIGLFDMVMIKDNHITAAGGIREAVERCLGELEGRAPVRIEVEARTLHDVEEVISCPGVHRIMFDNFTPQLVREGVRIVNGRMETEASGGITYDNIRAYAEAGVDFISIGAITHSAVALDISMKLFVPKQG</sequence>
<dbReference type="PANTHER" id="PTHR32179:SF3">
    <property type="entry name" value="NICOTINATE-NUCLEOTIDE PYROPHOSPHORYLASE [CARBOXYLATING]"/>
    <property type="match status" value="1"/>
</dbReference>
<evidence type="ECO:0000256" key="8">
    <source>
        <dbReference type="ARBA" id="ARBA00022679"/>
    </source>
</evidence>
<dbReference type="Gene3D" id="3.90.1170.20">
    <property type="entry name" value="Quinolinate phosphoribosyl transferase, N-terminal domain"/>
    <property type="match status" value="1"/>
</dbReference>
<evidence type="ECO:0000256" key="10">
    <source>
        <dbReference type="ARBA" id="ARBA00047445"/>
    </source>
</evidence>
<dbReference type="Gene3D" id="3.20.20.70">
    <property type="entry name" value="Aldolase class I"/>
    <property type="match status" value="1"/>
</dbReference>
<proteinExistence type="inferred from homology"/>
<feature type="binding site" evidence="13">
    <location>
        <begin position="246"/>
        <end position="248"/>
    </location>
    <ligand>
        <name>substrate</name>
    </ligand>
</feature>
<evidence type="ECO:0000256" key="4">
    <source>
        <dbReference type="ARBA" id="ARBA00011218"/>
    </source>
</evidence>
<dbReference type="EMBL" id="MKVH01000015">
    <property type="protein sequence ID" value="OJX58740.1"/>
    <property type="molecule type" value="Genomic_DNA"/>
</dbReference>
<evidence type="ECO:0000256" key="7">
    <source>
        <dbReference type="ARBA" id="ARBA00022676"/>
    </source>
</evidence>
<dbReference type="InterPro" id="IPR013785">
    <property type="entry name" value="Aldolase_TIM"/>
</dbReference>
<dbReference type="InterPro" id="IPR022412">
    <property type="entry name" value="Quinolinate_PRibosylTrfase_N"/>
</dbReference>
<feature type="binding site" evidence="13">
    <location>
        <begin position="267"/>
        <end position="269"/>
    </location>
    <ligand>
        <name>substrate</name>
    </ligand>
</feature>
<keyword evidence="8 12" id="KW-0808">Transferase</keyword>
<dbReference type="GO" id="GO:0005737">
    <property type="term" value="C:cytoplasm"/>
    <property type="evidence" value="ECO:0007669"/>
    <property type="project" value="TreeGrafter"/>
</dbReference>
<dbReference type="AlphaFoldDB" id="A0A1M3L1B6"/>
<name>A0A1M3L1B6_9BACT</name>
<comment type="pathway">
    <text evidence="2">Cofactor biosynthesis; NAD(+) biosynthesis; nicotinate D-ribonucleotide from quinolinate: step 1/1.</text>
</comment>
<dbReference type="GO" id="GO:0004514">
    <property type="term" value="F:nicotinate-nucleotide diphosphorylase (carboxylating) activity"/>
    <property type="evidence" value="ECO:0007669"/>
    <property type="project" value="UniProtKB-EC"/>
</dbReference>
<dbReference type="PIRSF" id="PIRSF006250">
    <property type="entry name" value="NadC_ModD"/>
    <property type="match status" value="1"/>
</dbReference>
<dbReference type="Pfam" id="PF02749">
    <property type="entry name" value="QRPTase_N"/>
    <property type="match status" value="1"/>
</dbReference>
<evidence type="ECO:0000256" key="12">
    <source>
        <dbReference type="PIRNR" id="PIRNR006250"/>
    </source>
</evidence>
<evidence type="ECO:0000313" key="16">
    <source>
        <dbReference type="EMBL" id="OJX58740.1"/>
    </source>
</evidence>
<comment type="caution">
    <text evidence="16">The sequence shown here is derived from an EMBL/GenBank/DDBJ whole genome shotgun (WGS) entry which is preliminary data.</text>
</comment>
<feature type="binding site" evidence="13">
    <location>
        <begin position="135"/>
        <end position="137"/>
    </location>
    <ligand>
        <name>substrate</name>
    </ligand>
</feature>
<dbReference type="InterPro" id="IPR004393">
    <property type="entry name" value="NadC"/>
</dbReference>
<gene>
    <name evidence="16" type="ORF">BGO89_05380</name>
</gene>
<dbReference type="Proteomes" id="UP000184233">
    <property type="component" value="Unassembled WGS sequence"/>
</dbReference>
<dbReference type="NCBIfam" id="TIGR00078">
    <property type="entry name" value="nadC"/>
    <property type="match status" value="1"/>
</dbReference>
<comment type="subunit">
    <text evidence="4">Hexamer formed by 3 homodimers.</text>
</comment>
<evidence type="ECO:0000256" key="6">
    <source>
        <dbReference type="ARBA" id="ARBA00022642"/>
    </source>
</evidence>
<dbReference type="UniPathway" id="UPA00253">
    <property type="reaction ID" value="UER00331"/>
</dbReference>
<dbReference type="FunFam" id="3.20.20.70:FF:000030">
    <property type="entry name" value="Nicotinate-nucleotide pyrophosphorylase, carboxylating"/>
    <property type="match status" value="1"/>
</dbReference>
<comment type="catalytic activity">
    <reaction evidence="10">
        <text>nicotinate beta-D-ribonucleotide + CO2 + diphosphate = quinolinate + 5-phospho-alpha-D-ribose 1-diphosphate + 2 H(+)</text>
        <dbReference type="Rhea" id="RHEA:12733"/>
        <dbReference type="ChEBI" id="CHEBI:15378"/>
        <dbReference type="ChEBI" id="CHEBI:16526"/>
        <dbReference type="ChEBI" id="CHEBI:29959"/>
        <dbReference type="ChEBI" id="CHEBI:33019"/>
        <dbReference type="ChEBI" id="CHEBI:57502"/>
        <dbReference type="ChEBI" id="CHEBI:58017"/>
        <dbReference type="EC" id="2.4.2.19"/>
    </reaction>
</comment>
<feature type="binding site" evidence="13">
    <location>
        <position position="169"/>
    </location>
    <ligand>
        <name>substrate</name>
    </ligand>
</feature>
<evidence type="ECO:0000259" key="15">
    <source>
        <dbReference type="Pfam" id="PF02749"/>
    </source>
</evidence>
<reference evidence="16 17" key="1">
    <citation type="submission" date="2016-09" db="EMBL/GenBank/DDBJ databases">
        <title>Genome-resolved meta-omics ties microbial dynamics to process performance in biotechnology for thiocyanate degradation.</title>
        <authorList>
            <person name="Kantor R.S."/>
            <person name="Huddy R.J."/>
            <person name="Iyer R."/>
            <person name="Thomas B.C."/>
            <person name="Brown C.T."/>
            <person name="Anantharaman K."/>
            <person name="Tringe S."/>
            <person name="Hettich R.L."/>
            <person name="Harrison S.T."/>
            <person name="Banfield J.F."/>
        </authorList>
    </citation>
    <scope>NUCLEOTIDE SEQUENCE [LARGE SCALE GENOMIC DNA]</scope>
    <source>
        <strain evidence="16">59-99</strain>
    </source>
</reference>
<dbReference type="GO" id="GO:0034213">
    <property type="term" value="P:quinolinate catabolic process"/>
    <property type="evidence" value="ECO:0007669"/>
    <property type="project" value="TreeGrafter"/>
</dbReference>
<organism evidence="16 17">
    <name type="scientific">Candidatus Kapaibacterium thiocyanatum</name>
    <dbReference type="NCBI Taxonomy" id="1895771"/>
    <lineage>
        <taxon>Bacteria</taxon>
        <taxon>Pseudomonadati</taxon>
        <taxon>Candidatus Kapaibacteriota</taxon>
        <taxon>Candidatus Kapaibacteriia</taxon>
        <taxon>Candidatus Kapaibacteriales</taxon>
        <taxon>Candidatus Kapaibacteriaceae</taxon>
        <taxon>Candidatus Kapaibacterium</taxon>
    </lineage>
</organism>
<evidence type="ECO:0000256" key="11">
    <source>
        <dbReference type="ARBA" id="ARBA00069173"/>
    </source>
</evidence>
<evidence type="ECO:0000259" key="14">
    <source>
        <dbReference type="Pfam" id="PF01729"/>
    </source>
</evidence>
<dbReference type="EC" id="2.4.2.19" evidence="5"/>
<dbReference type="SUPFAM" id="SSF54675">
    <property type="entry name" value="Nicotinate/Quinolinate PRTase N-terminal domain-like"/>
    <property type="match status" value="1"/>
</dbReference>
<dbReference type="CDD" id="cd01572">
    <property type="entry name" value="QPRTase"/>
    <property type="match status" value="1"/>
</dbReference>
<feature type="binding site" evidence="13">
    <location>
        <position position="223"/>
    </location>
    <ligand>
        <name>substrate</name>
    </ligand>
</feature>
<keyword evidence="6" id="KW-0662">Pyridine nucleotide biosynthesis</keyword>
<feature type="domain" description="Quinolinate phosphoribosyl transferase N-terminal" evidence="15">
    <location>
        <begin position="27"/>
        <end position="112"/>
    </location>
</feature>
<dbReference type="PANTHER" id="PTHR32179">
    <property type="entry name" value="NICOTINATE-NUCLEOTIDE PYROPHOSPHORYLASE [CARBOXYLATING]"/>
    <property type="match status" value="1"/>
</dbReference>